<dbReference type="EMBL" id="JARMAB010000004">
    <property type="protein sequence ID" value="MED1201900.1"/>
    <property type="molecule type" value="Genomic_DNA"/>
</dbReference>
<evidence type="ECO:0000313" key="1">
    <source>
        <dbReference type="EMBL" id="MED1201900.1"/>
    </source>
</evidence>
<comment type="caution">
    <text evidence="1">The sequence shown here is derived from an EMBL/GenBank/DDBJ whole genome shotgun (WGS) entry which is preliminary data.</text>
</comment>
<sequence length="80" mass="9200">MNFTDSPYSPGEVVYVIYRNPHTQDVANIQEAAVVQDPSHPGQLALFLYETYYPLSDEFAIYQSEEEAEQAYAYYFGSME</sequence>
<accession>A0ABU6MFT3</accession>
<gene>
    <name evidence="1" type="ORF">P4T90_02215</name>
</gene>
<dbReference type="InterPro" id="IPR022608">
    <property type="entry name" value="Tscrpt_reg_SplA"/>
</dbReference>
<dbReference type="Pfam" id="PF11132">
    <property type="entry name" value="SplA"/>
    <property type="match status" value="1"/>
</dbReference>
<keyword evidence="2" id="KW-1185">Reference proteome</keyword>
<evidence type="ECO:0000313" key="2">
    <source>
        <dbReference type="Proteomes" id="UP001341444"/>
    </source>
</evidence>
<dbReference type="RefSeq" id="WP_066264420.1">
    <property type="nucleotide sequence ID" value="NZ_JARMAB010000004.1"/>
</dbReference>
<dbReference type="Proteomes" id="UP001341444">
    <property type="component" value="Unassembled WGS sequence"/>
</dbReference>
<organism evidence="1 2">
    <name type="scientific">Heyndrickxia acidicola</name>
    <dbReference type="NCBI Taxonomy" id="209389"/>
    <lineage>
        <taxon>Bacteria</taxon>
        <taxon>Bacillati</taxon>
        <taxon>Bacillota</taxon>
        <taxon>Bacilli</taxon>
        <taxon>Bacillales</taxon>
        <taxon>Bacillaceae</taxon>
        <taxon>Heyndrickxia</taxon>
    </lineage>
</organism>
<name>A0ABU6MFT3_9BACI</name>
<protein>
    <submittedName>
        <fullName evidence="1">Transcriptional regulator SplA domain-containing protein</fullName>
    </submittedName>
</protein>
<reference evidence="1 2" key="1">
    <citation type="submission" date="2023-03" db="EMBL/GenBank/DDBJ databases">
        <title>Bacillus Genome Sequencing.</title>
        <authorList>
            <person name="Dunlap C."/>
        </authorList>
    </citation>
    <scope>NUCLEOTIDE SEQUENCE [LARGE SCALE GENOMIC DNA]</scope>
    <source>
        <strain evidence="1 2">B-23453</strain>
    </source>
</reference>
<proteinExistence type="predicted"/>